<proteinExistence type="predicted"/>
<dbReference type="Pfam" id="PF21354">
    <property type="entry name" value="STAT_linker"/>
    <property type="match status" value="1"/>
</dbReference>
<keyword evidence="3" id="KW-1185">Reference proteome</keyword>
<reference evidence="2" key="1">
    <citation type="submission" date="2021-03" db="EMBL/GenBank/DDBJ databases">
        <authorList>
            <person name="Tran Van P."/>
        </authorList>
    </citation>
    <scope>NUCLEOTIDE SEQUENCE</scope>
</reference>
<protein>
    <recommendedName>
        <fullName evidence="1">Signal transducer and activator of transcription linker domain-containing protein</fullName>
    </recommendedName>
</protein>
<dbReference type="Proteomes" id="UP001153148">
    <property type="component" value="Unassembled WGS sequence"/>
</dbReference>
<sequence length="42" mass="4807">MKFKAATGRSLTDDNLRFLGEKAFKYPSSRLQRHVPQLVSVL</sequence>
<gene>
    <name evidence="2" type="ORF">TPAB3V08_LOCUS14360</name>
</gene>
<dbReference type="EMBL" id="CAJPIN010068690">
    <property type="protein sequence ID" value="CAG2067417.1"/>
    <property type="molecule type" value="Genomic_DNA"/>
</dbReference>
<dbReference type="InterPro" id="IPR048988">
    <property type="entry name" value="STAT_linker"/>
</dbReference>
<organism evidence="2 3">
    <name type="scientific">Timema podura</name>
    <name type="common">Walking stick</name>
    <dbReference type="NCBI Taxonomy" id="61482"/>
    <lineage>
        <taxon>Eukaryota</taxon>
        <taxon>Metazoa</taxon>
        <taxon>Ecdysozoa</taxon>
        <taxon>Arthropoda</taxon>
        <taxon>Hexapoda</taxon>
        <taxon>Insecta</taxon>
        <taxon>Pterygota</taxon>
        <taxon>Neoptera</taxon>
        <taxon>Polyneoptera</taxon>
        <taxon>Phasmatodea</taxon>
        <taxon>Timematodea</taxon>
        <taxon>Timematoidea</taxon>
        <taxon>Timematidae</taxon>
        <taxon>Timema</taxon>
    </lineage>
</organism>
<evidence type="ECO:0000313" key="3">
    <source>
        <dbReference type="Proteomes" id="UP001153148"/>
    </source>
</evidence>
<accession>A0ABN7PML4</accession>
<feature type="domain" description="Signal transducer and activator of transcription linker" evidence="1">
    <location>
        <begin position="1"/>
        <end position="28"/>
    </location>
</feature>
<evidence type="ECO:0000259" key="1">
    <source>
        <dbReference type="Pfam" id="PF21354"/>
    </source>
</evidence>
<comment type="caution">
    <text evidence="2">The sequence shown here is derived from an EMBL/GenBank/DDBJ whole genome shotgun (WGS) entry which is preliminary data.</text>
</comment>
<name>A0ABN7PML4_TIMPD</name>
<evidence type="ECO:0000313" key="2">
    <source>
        <dbReference type="EMBL" id="CAG2067417.1"/>
    </source>
</evidence>